<accession>A0A7W3PIU6</accession>
<gene>
    <name evidence="2" type="ORF">FB463_001530</name>
    <name evidence="1" type="ORF">FFA01_12440</name>
</gene>
<evidence type="ECO:0000313" key="3">
    <source>
        <dbReference type="Proteomes" id="UP000321154"/>
    </source>
</evidence>
<evidence type="ECO:0000313" key="4">
    <source>
        <dbReference type="Proteomes" id="UP000522688"/>
    </source>
</evidence>
<dbReference type="RefSeq" id="WP_146854070.1">
    <property type="nucleotide sequence ID" value="NZ_BAAAHR010000001.1"/>
</dbReference>
<dbReference type="Proteomes" id="UP000321154">
    <property type="component" value="Unassembled WGS sequence"/>
</dbReference>
<protein>
    <submittedName>
        <fullName evidence="2">Uncharacterized protein</fullName>
    </submittedName>
</protein>
<evidence type="ECO:0000313" key="2">
    <source>
        <dbReference type="EMBL" id="MBA8813281.1"/>
    </source>
</evidence>
<reference evidence="2 4" key="2">
    <citation type="submission" date="2020-07" db="EMBL/GenBank/DDBJ databases">
        <title>Sequencing the genomes of 1000 actinobacteria strains.</title>
        <authorList>
            <person name="Klenk H.-P."/>
        </authorList>
    </citation>
    <scope>NUCLEOTIDE SEQUENCE [LARGE SCALE GENOMIC DNA]</scope>
    <source>
        <strain evidence="2 4">DSM 10309</strain>
    </source>
</reference>
<organism evidence="2 4">
    <name type="scientific">Frigoribacterium faeni</name>
    <dbReference type="NCBI Taxonomy" id="145483"/>
    <lineage>
        <taxon>Bacteria</taxon>
        <taxon>Bacillati</taxon>
        <taxon>Actinomycetota</taxon>
        <taxon>Actinomycetes</taxon>
        <taxon>Micrococcales</taxon>
        <taxon>Microbacteriaceae</taxon>
        <taxon>Frigoribacterium</taxon>
    </lineage>
</organism>
<evidence type="ECO:0000313" key="1">
    <source>
        <dbReference type="EMBL" id="GEK82935.1"/>
    </source>
</evidence>
<proteinExistence type="predicted"/>
<reference evidence="1 3" key="1">
    <citation type="submission" date="2019-07" db="EMBL/GenBank/DDBJ databases">
        <title>Whole genome shotgun sequence of Frigoribacterium faeni NBRC 103066.</title>
        <authorList>
            <person name="Hosoyama A."/>
            <person name="Uohara A."/>
            <person name="Ohji S."/>
            <person name="Ichikawa N."/>
        </authorList>
    </citation>
    <scope>NUCLEOTIDE SEQUENCE [LARGE SCALE GENOMIC DNA]</scope>
    <source>
        <strain evidence="1 3">NBRC 103066</strain>
    </source>
</reference>
<dbReference type="OrthoDB" id="5117271at2"/>
<dbReference type="EMBL" id="BJUV01000009">
    <property type="protein sequence ID" value="GEK82935.1"/>
    <property type="molecule type" value="Genomic_DNA"/>
</dbReference>
<comment type="caution">
    <text evidence="2">The sequence shown here is derived from an EMBL/GenBank/DDBJ whole genome shotgun (WGS) entry which is preliminary data.</text>
</comment>
<dbReference type="EMBL" id="JACGWW010000002">
    <property type="protein sequence ID" value="MBA8813281.1"/>
    <property type="molecule type" value="Genomic_DNA"/>
</dbReference>
<name>A0A7W3PIU6_9MICO</name>
<dbReference type="Proteomes" id="UP000522688">
    <property type="component" value="Unassembled WGS sequence"/>
</dbReference>
<dbReference type="AlphaFoldDB" id="A0A7W3PIU6"/>
<keyword evidence="3" id="KW-1185">Reference proteome</keyword>
<sequence length="120" mass="12928">MIDAPMLTGSESREIVRLRREIESAWQAFDDIELMSWEHRVLVVRGVVGSLPDAASAAARAGHGAFALQLLRDAAQFPPPWASICTKWDLALAMSTEAVEAVAWPDGEPFGVVPVGESAV</sequence>